<protein>
    <submittedName>
        <fullName evidence="1">Uncharacterized protein</fullName>
    </submittedName>
</protein>
<reference evidence="1" key="1">
    <citation type="submission" date="2023-03" db="EMBL/GenBank/DDBJ databases">
        <title>Massive genome expansion in bonnet fungi (Mycena s.s.) driven by repeated elements and novel gene families across ecological guilds.</title>
        <authorList>
            <consortium name="Lawrence Berkeley National Laboratory"/>
            <person name="Harder C.B."/>
            <person name="Miyauchi S."/>
            <person name="Viragh M."/>
            <person name="Kuo A."/>
            <person name="Thoen E."/>
            <person name="Andreopoulos B."/>
            <person name="Lu D."/>
            <person name="Skrede I."/>
            <person name="Drula E."/>
            <person name="Henrissat B."/>
            <person name="Morin E."/>
            <person name="Kohler A."/>
            <person name="Barry K."/>
            <person name="LaButti K."/>
            <person name="Morin E."/>
            <person name="Salamov A."/>
            <person name="Lipzen A."/>
            <person name="Mereny Z."/>
            <person name="Hegedus B."/>
            <person name="Baldrian P."/>
            <person name="Stursova M."/>
            <person name="Weitz H."/>
            <person name="Taylor A."/>
            <person name="Grigoriev I.V."/>
            <person name="Nagy L.G."/>
            <person name="Martin F."/>
            <person name="Kauserud H."/>
        </authorList>
    </citation>
    <scope>NUCLEOTIDE SEQUENCE</scope>
    <source>
        <strain evidence="1">9144</strain>
    </source>
</reference>
<evidence type="ECO:0000313" key="2">
    <source>
        <dbReference type="Proteomes" id="UP001219525"/>
    </source>
</evidence>
<sequence length="175" mass="19013">RYTVHKVHAHGWGCALQAHCARTSGRRTPDVVICPTRAMSAARLPPLVIWCLLGVVRCTRPAHSGHCTCPAALHAPRRAPLGTYASRAVSRAVCTPAPLYASAAHPSPIDPRLLHFFAHLLLCEHSPLCCWPHPRFASPSPPDFQGCLLPGSRLLPSEVVQLLLPLSWVPARCLL</sequence>
<evidence type="ECO:0000313" key="1">
    <source>
        <dbReference type="EMBL" id="KAJ7223419.1"/>
    </source>
</evidence>
<gene>
    <name evidence="1" type="ORF">GGX14DRAFT_658099</name>
</gene>
<name>A0AAD6YM52_9AGAR</name>
<accession>A0AAD6YM52</accession>
<dbReference type="Proteomes" id="UP001219525">
    <property type="component" value="Unassembled WGS sequence"/>
</dbReference>
<keyword evidence="2" id="KW-1185">Reference proteome</keyword>
<dbReference type="AlphaFoldDB" id="A0AAD6YM52"/>
<organism evidence="1 2">
    <name type="scientific">Mycena pura</name>
    <dbReference type="NCBI Taxonomy" id="153505"/>
    <lineage>
        <taxon>Eukaryota</taxon>
        <taxon>Fungi</taxon>
        <taxon>Dikarya</taxon>
        <taxon>Basidiomycota</taxon>
        <taxon>Agaricomycotina</taxon>
        <taxon>Agaricomycetes</taxon>
        <taxon>Agaricomycetidae</taxon>
        <taxon>Agaricales</taxon>
        <taxon>Marasmiineae</taxon>
        <taxon>Mycenaceae</taxon>
        <taxon>Mycena</taxon>
    </lineage>
</organism>
<proteinExistence type="predicted"/>
<feature type="non-terminal residue" evidence="1">
    <location>
        <position position="1"/>
    </location>
</feature>
<comment type="caution">
    <text evidence="1">The sequence shown here is derived from an EMBL/GenBank/DDBJ whole genome shotgun (WGS) entry which is preliminary data.</text>
</comment>
<dbReference type="EMBL" id="JARJCW010000006">
    <property type="protein sequence ID" value="KAJ7223419.1"/>
    <property type="molecule type" value="Genomic_DNA"/>
</dbReference>